<gene>
    <name evidence="1" type="ORF">NDI38_12045</name>
</gene>
<dbReference type="EMBL" id="JAMPLM010000009">
    <property type="protein sequence ID" value="MEP1059170.1"/>
    <property type="molecule type" value="Genomic_DNA"/>
</dbReference>
<organism evidence="1 2">
    <name type="scientific">Stenomitos frigidus AS-A4</name>
    <dbReference type="NCBI Taxonomy" id="2933935"/>
    <lineage>
        <taxon>Bacteria</taxon>
        <taxon>Bacillati</taxon>
        <taxon>Cyanobacteriota</taxon>
        <taxon>Cyanophyceae</taxon>
        <taxon>Leptolyngbyales</taxon>
        <taxon>Leptolyngbyaceae</taxon>
        <taxon>Stenomitos</taxon>
    </lineage>
</organism>
<sequence length="122" mass="13177">MTDAKNVLGEKLELCCTDPVTGFFRNGVCETGPQDLGTHVVCAQVTEEFLAFTKARGNNLSTPVPSYNFPGLKPGNKWCLCVSRWKEALDAGVAPPIVLEATHEAALNVVPLEVLQEHALNL</sequence>
<dbReference type="RefSeq" id="WP_190448933.1">
    <property type="nucleotide sequence ID" value="NZ_JAMPLM010000009.1"/>
</dbReference>
<dbReference type="Proteomes" id="UP001476950">
    <property type="component" value="Unassembled WGS sequence"/>
</dbReference>
<proteinExistence type="predicted"/>
<dbReference type="PANTHER" id="PTHR37466">
    <property type="entry name" value="SLR1628 PROTEIN"/>
    <property type="match status" value="1"/>
</dbReference>
<dbReference type="Pfam" id="PF09996">
    <property type="entry name" value="DUF2237"/>
    <property type="match status" value="1"/>
</dbReference>
<name>A0ABV0KJ08_9CYAN</name>
<dbReference type="Gene3D" id="3.30.56.110">
    <property type="entry name" value="Protein of unknown function DUF2237"/>
    <property type="match status" value="1"/>
</dbReference>
<reference evidence="1 2" key="1">
    <citation type="submission" date="2022-04" db="EMBL/GenBank/DDBJ databases">
        <title>Positive selection, recombination, and allopatry shape intraspecific diversity of widespread and dominant cyanobacteria.</title>
        <authorList>
            <person name="Wei J."/>
            <person name="Shu W."/>
            <person name="Hu C."/>
        </authorList>
    </citation>
    <scope>NUCLEOTIDE SEQUENCE [LARGE SCALE GENOMIC DNA]</scope>
    <source>
        <strain evidence="1 2">AS-A4</strain>
    </source>
</reference>
<evidence type="ECO:0000313" key="2">
    <source>
        <dbReference type="Proteomes" id="UP001476950"/>
    </source>
</evidence>
<keyword evidence="2" id="KW-1185">Reference proteome</keyword>
<protein>
    <submittedName>
        <fullName evidence="1">DUF2237 domain-containing protein</fullName>
    </submittedName>
</protein>
<comment type="caution">
    <text evidence="1">The sequence shown here is derived from an EMBL/GenBank/DDBJ whole genome shotgun (WGS) entry which is preliminary data.</text>
</comment>
<accession>A0ABV0KJ08</accession>
<evidence type="ECO:0000313" key="1">
    <source>
        <dbReference type="EMBL" id="MEP1059170.1"/>
    </source>
</evidence>
<dbReference type="PANTHER" id="PTHR37466:SF1">
    <property type="entry name" value="SLR1628 PROTEIN"/>
    <property type="match status" value="1"/>
</dbReference>
<dbReference type="InterPro" id="IPR018714">
    <property type="entry name" value="DUF2237"/>
</dbReference>